<dbReference type="PRINTS" id="PR00368">
    <property type="entry name" value="FADPNR"/>
</dbReference>
<dbReference type="Proteomes" id="UP000004926">
    <property type="component" value="Chromosome"/>
</dbReference>
<keyword evidence="2" id="KW-0285">Flavoprotein</keyword>
<dbReference type="eggNOG" id="COG0446">
    <property type="taxonomic scope" value="Bacteria"/>
</dbReference>
<dbReference type="Pfam" id="PF14759">
    <property type="entry name" value="Reductase_C"/>
    <property type="match status" value="1"/>
</dbReference>
<dbReference type="AlphaFoldDB" id="H5X732"/>
<evidence type="ECO:0000313" key="9">
    <source>
        <dbReference type="Proteomes" id="UP000004926"/>
    </source>
</evidence>
<dbReference type="Gene3D" id="3.30.390.30">
    <property type="match status" value="1"/>
</dbReference>
<dbReference type="Pfam" id="PF07992">
    <property type="entry name" value="Pyr_redox_2"/>
    <property type="match status" value="1"/>
</dbReference>
<evidence type="ECO:0000256" key="4">
    <source>
        <dbReference type="ARBA" id="ARBA00023002"/>
    </source>
</evidence>
<gene>
    <name evidence="8" type="ORF">SacmaDRAFT_5364</name>
</gene>
<dbReference type="RefSeq" id="WP_009156876.1">
    <property type="nucleotide sequence ID" value="NZ_CM001439.1"/>
</dbReference>
<dbReference type="OrthoDB" id="4475657at2"/>
<dbReference type="GO" id="GO:0016651">
    <property type="term" value="F:oxidoreductase activity, acting on NAD(P)H"/>
    <property type="evidence" value="ECO:0007669"/>
    <property type="project" value="TreeGrafter"/>
</dbReference>
<evidence type="ECO:0000259" key="7">
    <source>
        <dbReference type="Pfam" id="PF14759"/>
    </source>
</evidence>
<dbReference type="InterPro" id="IPR023753">
    <property type="entry name" value="FAD/NAD-binding_dom"/>
</dbReference>
<feature type="domain" description="Reductase C-terminal" evidence="7">
    <location>
        <begin position="320"/>
        <end position="395"/>
    </location>
</feature>
<feature type="domain" description="FAD/NAD(P)-binding" evidence="6">
    <location>
        <begin position="5"/>
        <end position="301"/>
    </location>
</feature>
<keyword evidence="4" id="KW-0560">Oxidoreductase</keyword>
<name>H5X732_9PSEU</name>
<feature type="region of interest" description="Disordered" evidence="5">
    <location>
        <begin position="413"/>
        <end position="442"/>
    </location>
</feature>
<evidence type="ECO:0000256" key="1">
    <source>
        <dbReference type="ARBA" id="ARBA00001974"/>
    </source>
</evidence>
<dbReference type="GO" id="GO:0005737">
    <property type="term" value="C:cytoplasm"/>
    <property type="evidence" value="ECO:0007669"/>
    <property type="project" value="TreeGrafter"/>
</dbReference>
<keyword evidence="9" id="KW-1185">Reference proteome</keyword>
<dbReference type="InterPro" id="IPR016156">
    <property type="entry name" value="FAD/NAD-linked_Rdtase_dimer_sf"/>
</dbReference>
<sequence>MSSARTVVVGASHAGAQLVTSLRQEGWSGEIVLVGDESVLPYQRPPLSKAYLAGKCSLTELAIRSQDFYLKQGIECLDACVEEIDRSARQVLLSTGDRLSYDALALCTGARPRRLRAAGTQLDGVHYLRRSSDVKRIREHAIPGRRAVIVGGGYIGLETAASLRALGLDVTVLEAADRVLERVTAPEVSAFFTRVHQHEGVDVRTSASVEALVGDHRVREAVLASGELVAADLVIIGVGIEPTTELAEAAGLAVDDGILIDAHARSSDPTIVAAGDCASQDMPRYGRRIRLESVPSAVEQAKVAAATICGKDKEVTAPPWFWSDQYDLKLQIAGLNTGYDDIVLSGDPTADRDFTCYYLRKGELIAADCVNRPRDFMTTKRMLGQGTAVDMATLKQRLRCDEAGRPLTVVTTEAPPSAANKDDLDVDSVDGGGASVYHSGRR</sequence>
<dbReference type="PRINTS" id="PR00411">
    <property type="entry name" value="PNDRDTASEI"/>
</dbReference>
<keyword evidence="3" id="KW-0274">FAD</keyword>
<dbReference type="SUPFAM" id="SSF55424">
    <property type="entry name" value="FAD/NAD-linked reductases, dimerisation (C-terminal) domain"/>
    <property type="match status" value="1"/>
</dbReference>
<evidence type="ECO:0000256" key="2">
    <source>
        <dbReference type="ARBA" id="ARBA00022630"/>
    </source>
</evidence>
<reference evidence="8 9" key="1">
    <citation type="journal article" date="2012" name="Stand. Genomic Sci.">
        <title>Genome sequence of the ocean sediment bacterium Saccharomonospora marina type strain (XMU15(T)).</title>
        <authorList>
            <person name="Klenk H.P."/>
            <person name="Lu M."/>
            <person name="Lucas S."/>
            <person name="Lapidus A."/>
            <person name="Copeland A."/>
            <person name="Pitluck S."/>
            <person name="Goodwin L.A."/>
            <person name="Han C."/>
            <person name="Tapia R."/>
            <person name="Brambilla E.M."/>
            <person name="Potter G."/>
            <person name="Land M."/>
            <person name="Ivanova N."/>
            <person name="Rohde M."/>
            <person name="Goker M."/>
            <person name="Detter J.C."/>
            <person name="Li W.J."/>
            <person name="Kyrpides N.C."/>
            <person name="Woyke T."/>
        </authorList>
    </citation>
    <scope>NUCLEOTIDE SEQUENCE [LARGE SCALE GENOMIC DNA]</scope>
    <source>
        <strain evidence="8 9">XMU15</strain>
    </source>
</reference>
<dbReference type="EMBL" id="CM001439">
    <property type="protein sequence ID" value="EHR53500.1"/>
    <property type="molecule type" value="Genomic_DNA"/>
</dbReference>
<evidence type="ECO:0000313" key="8">
    <source>
        <dbReference type="EMBL" id="EHR53500.1"/>
    </source>
</evidence>
<organism evidence="8 9">
    <name type="scientific">Saccharomonospora marina XMU15</name>
    <dbReference type="NCBI Taxonomy" id="882083"/>
    <lineage>
        <taxon>Bacteria</taxon>
        <taxon>Bacillati</taxon>
        <taxon>Actinomycetota</taxon>
        <taxon>Actinomycetes</taxon>
        <taxon>Pseudonocardiales</taxon>
        <taxon>Pseudonocardiaceae</taxon>
        <taxon>Saccharomonospora</taxon>
    </lineage>
</organism>
<accession>H5X732</accession>
<dbReference type="HOGENOM" id="CLU_003291_4_0_11"/>
<dbReference type="PANTHER" id="PTHR43557:SF2">
    <property type="entry name" value="RIESKE DOMAIN-CONTAINING PROTEIN-RELATED"/>
    <property type="match status" value="1"/>
</dbReference>
<dbReference type="Gene3D" id="3.50.50.60">
    <property type="entry name" value="FAD/NAD(P)-binding domain"/>
    <property type="match status" value="2"/>
</dbReference>
<protein>
    <submittedName>
        <fullName evidence="8">NAD(P)H-nitrite reductase</fullName>
    </submittedName>
</protein>
<evidence type="ECO:0000256" key="3">
    <source>
        <dbReference type="ARBA" id="ARBA00022827"/>
    </source>
</evidence>
<dbReference type="InterPro" id="IPR036188">
    <property type="entry name" value="FAD/NAD-bd_sf"/>
</dbReference>
<dbReference type="STRING" id="882083.SacmaDRAFT_5364"/>
<dbReference type="InterPro" id="IPR028202">
    <property type="entry name" value="Reductase_C"/>
</dbReference>
<dbReference type="PANTHER" id="PTHR43557">
    <property type="entry name" value="APOPTOSIS-INDUCING FACTOR 1"/>
    <property type="match status" value="1"/>
</dbReference>
<evidence type="ECO:0000259" key="6">
    <source>
        <dbReference type="Pfam" id="PF07992"/>
    </source>
</evidence>
<proteinExistence type="predicted"/>
<dbReference type="InterPro" id="IPR050446">
    <property type="entry name" value="FAD-oxidoreductase/Apoptosis"/>
</dbReference>
<comment type="cofactor">
    <cofactor evidence="1">
        <name>FAD</name>
        <dbReference type="ChEBI" id="CHEBI:57692"/>
    </cofactor>
</comment>
<dbReference type="SUPFAM" id="SSF51905">
    <property type="entry name" value="FAD/NAD(P)-binding domain"/>
    <property type="match status" value="2"/>
</dbReference>
<evidence type="ECO:0000256" key="5">
    <source>
        <dbReference type="SAM" id="MobiDB-lite"/>
    </source>
</evidence>